<sequence length="276" mass="30996">MKKWAALLLSACWFGGCAAEALRIATGEFPPYATAGRADHGIALSIVRRAFELGGHQVQFTFLPWSRAQLETERGQWDASAHWGASDERKAKFLLSDNLLTEQWVFLHRRAMKFDWGTIEDLYPYVIGMTRDYTYTPELWAAARAGRLISSSVPNDLAGLKMLQAGRIDVLPLERNVACDLLVQHFDDAAAGQLAAHPRPMTDLFSTHVIFPKDKARSEQLRADFNRGLKKLRETPEYNKLRTNVRCPSSWAVVRSAAPDATHVAHQESAHESPRL</sequence>
<evidence type="ECO:0000313" key="5">
    <source>
        <dbReference type="Proteomes" id="UP000613266"/>
    </source>
</evidence>
<feature type="signal peptide" evidence="2">
    <location>
        <begin position="1"/>
        <end position="18"/>
    </location>
</feature>
<keyword evidence="1 2" id="KW-0732">Signal</keyword>
<dbReference type="RefSeq" id="WP_198109670.1">
    <property type="nucleotide sequence ID" value="NZ_JAEDAK010000002.1"/>
</dbReference>
<feature type="domain" description="Solute-binding protein family 3/N-terminal" evidence="3">
    <location>
        <begin position="25"/>
        <end position="242"/>
    </location>
</feature>
<dbReference type="PANTHER" id="PTHR35936">
    <property type="entry name" value="MEMBRANE-BOUND LYTIC MUREIN TRANSGLYCOSYLASE F"/>
    <property type="match status" value="1"/>
</dbReference>
<keyword evidence="5" id="KW-1185">Reference proteome</keyword>
<gene>
    <name evidence="4" type="ORF">I7X39_03985</name>
</gene>
<dbReference type="Proteomes" id="UP000613266">
    <property type="component" value="Unassembled WGS sequence"/>
</dbReference>
<dbReference type="EMBL" id="JAEDAK010000002">
    <property type="protein sequence ID" value="MBH9576059.1"/>
    <property type="molecule type" value="Genomic_DNA"/>
</dbReference>
<accession>A0A931J1Z2</accession>
<comment type="caution">
    <text evidence="4">The sequence shown here is derived from an EMBL/GenBank/DDBJ whole genome shotgun (WGS) entry which is preliminary data.</text>
</comment>
<dbReference type="PANTHER" id="PTHR35936:SF25">
    <property type="entry name" value="ABC TRANSPORTER SUBSTRATE-BINDING PROTEIN"/>
    <property type="match status" value="1"/>
</dbReference>
<feature type="chain" id="PRO_5037411811" evidence="2">
    <location>
        <begin position="19"/>
        <end position="276"/>
    </location>
</feature>
<dbReference type="PROSITE" id="PS51257">
    <property type="entry name" value="PROKAR_LIPOPROTEIN"/>
    <property type="match status" value="1"/>
</dbReference>
<name>A0A931J1Z2_9BURK</name>
<evidence type="ECO:0000259" key="3">
    <source>
        <dbReference type="Pfam" id="PF00497"/>
    </source>
</evidence>
<dbReference type="AlphaFoldDB" id="A0A931J1Z2"/>
<evidence type="ECO:0000313" key="4">
    <source>
        <dbReference type="EMBL" id="MBH9576059.1"/>
    </source>
</evidence>
<dbReference type="InterPro" id="IPR001638">
    <property type="entry name" value="Solute-binding_3/MltF_N"/>
</dbReference>
<dbReference type="SUPFAM" id="SSF53850">
    <property type="entry name" value="Periplasmic binding protein-like II"/>
    <property type="match status" value="1"/>
</dbReference>
<protein>
    <submittedName>
        <fullName evidence="4">ABC transporter substrate-binding protein</fullName>
    </submittedName>
</protein>
<dbReference type="Gene3D" id="3.40.190.10">
    <property type="entry name" value="Periplasmic binding protein-like II"/>
    <property type="match status" value="2"/>
</dbReference>
<organism evidence="4 5">
    <name type="scientific">Inhella proteolytica</name>
    <dbReference type="NCBI Taxonomy" id="2795029"/>
    <lineage>
        <taxon>Bacteria</taxon>
        <taxon>Pseudomonadati</taxon>
        <taxon>Pseudomonadota</taxon>
        <taxon>Betaproteobacteria</taxon>
        <taxon>Burkholderiales</taxon>
        <taxon>Sphaerotilaceae</taxon>
        <taxon>Inhella</taxon>
    </lineage>
</organism>
<evidence type="ECO:0000256" key="1">
    <source>
        <dbReference type="ARBA" id="ARBA00022729"/>
    </source>
</evidence>
<dbReference type="Pfam" id="PF00497">
    <property type="entry name" value="SBP_bac_3"/>
    <property type="match status" value="1"/>
</dbReference>
<reference evidence="4" key="1">
    <citation type="submission" date="2020-12" db="EMBL/GenBank/DDBJ databases">
        <title>The genome sequence of Inhella sp. 1Y17.</title>
        <authorList>
            <person name="Liu Y."/>
        </authorList>
    </citation>
    <scope>NUCLEOTIDE SEQUENCE</scope>
    <source>
        <strain evidence="4">1Y17</strain>
    </source>
</reference>
<evidence type="ECO:0000256" key="2">
    <source>
        <dbReference type="SAM" id="SignalP"/>
    </source>
</evidence>
<proteinExistence type="predicted"/>